<proteinExistence type="predicted"/>
<protein>
    <recommendedName>
        <fullName evidence="4">PX domain-containing protein</fullName>
    </recommendedName>
</protein>
<evidence type="ECO:0000313" key="2">
    <source>
        <dbReference type="EMBL" id="CDW80977.1"/>
    </source>
</evidence>
<gene>
    <name evidence="2" type="primary">Contig4621.g4935</name>
    <name evidence="2" type="ORF">STYLEM_9983</name>
</gene>
<name>A0A078AHK6_STYLE</name>
<accession>A0A078AHK6</accession>
<evidence type="ECO:0008006" key="4">
    <source>
        <dbReference type="Google" id="ProtNLM"/>
    </source>
</evidence>
<keyword evidence="3" id="KW-1185">Reference proteome</keyword>
<organism evidence="2 3">
    <name type="scientific">Stylonychia lemnae</name>
    <name type="common">Ciliate</name>
    <dbReference type="NCBI Taxonomy" id="5949"/>
    <lineage>
        <taxon>Eukaryota</taxon>
        <taxon>Sar</taxon>
        <taxon>Alveolata</taxon>
        <taxon>Ciliophora</taxon>
        <taxon>Intramacronucleata</taxon>
        <taxon>Spirotrichea</taxon>
        <taxon>Stichotrichia</taxon>
        <taxon>Sporadotrichida</taxon>
        <taxon>Oxytrichidae</taxon>
        <taxon>Stylonychinae</taxon>
        <taxon>Stylonychia</taxon>
    </lineage>
</organism>
<feature type="compositionally biased region" description="Basic and acidic residues" evidence="1">
    <location>
        <begin position="382"/>
        <end position="391"/>
    </location>
</feature>
<evidence type="ECO:0000256" key="1">
    <source>
        <dbReference type="SAM" id="MobiDB-lite"/>
    </source>
</evidence>
<sequence>MALFSENEFIFSFEQIEKAGEVETQKAFNEEELLEKDEQYYFSKDQYFSPVKRGVLEDIYNDALNVSSIFMNKTSLLQYVDKQFNTIVDQEVEQKSKALDSLYQTLSNQFPGFYVPKLSKRQKKLLQSGTPLEKRELVKNYIIRLSDYQYLIQHKAFKSFIEKKIEIKKHLSDPNSFGVEGDPIEVAERFRETFGYLMELQIKDQDIKIIDLFDQYIKSKNLELQQMKKELKTIKSKCVAEYKVEGKISNQKVTYQSFYYHLKTTAEVLGIKNREFMNLQINTQSQRIQSQRDEIQELMNYVDEEISELDVGIFDLIIIIELQGCYSGVKKVLEHQKLTKTQNVQVSRSIQQLCHFQEYGFGKSIIIYITPFQRRRQTMDETGLKEDDNPGSRDSQSAKQKKTTVEKLEDEMEQLSFENGAYETICQIMIANMATFDIEKFKAQRQKSYYYLISQLARKKLEDLKNGNQHFEHMINVLSM</sequence>
<dbReference type="AlphaFoldDB" id="A0A078AHK6"/>
<evidence type="ECO:0000313" key="3">
    <source>
        <dbReference type="Proteomes" id="UP000039865"/>
    </source>
</evidence>
<dbReference type="EMBL" id="CCKQ01009485">
    <property type="protein sequence ID" value="CDW80977.1"/>
    <property type="molecule type" value="Genomic_DNA"/>
</dbReference>
<feature type="region of interest" description="Disordered" evidence="1">
    <location>
        <begin position="382"/>
        <end position="405"/>
    </location>
</feature>
<dbReference type="Proteomes" id="UP000039865">
    <property type="component" value="Unassembled WGS sequence"/>
</dbReference>
<reference evidence="2 3" key="1">
    <citation type="submission" date="2014-06" db="EMBL/GenBank/DDBJ databases">
        <authorList>
            <person name="Swart Estienne"/>
        </authorList>
    </citation>
    <scope>NUCLEOTIDE SEQUENCE [LARGE SCALE GENOMIC DNA]</scope>
    <source>
        <strain evidence="2 3">130c</strain>
    </source>
</reference>
<dbReference type="InParanoid" id="A0A078AHK6"/>